<dbReference type="Pfam" id="PF00063">
    <property type="entry name" value="Myosin_head"/>
    <property type="match status" value="1"/>
</dbReference>
<protein>
    <recommendedName>
        <fullName evidence="4">non-specific serine/threonine protein kinase</fullName>
        <ecNumber evidence="4">2.7.11.1</ecNumber>
    </recommendedName>
</protein>
<reference evidence="25 26" key="1">
    <citation type="submission" date="2020-04" db="EMBL/GenBank/DDBJ databases">
        <authorList>
            <person name="Alioto T."/>
            <person name="Alioto T."/>
            <person name="Gomez Garrido J."/>
        </authorList>
    </citation>
    <scope>NUCLEOTIDE SEQUENCE [LARGE SCALE GENOMIC DNA]</scope>
</reference>
<comment type="similarity">
    <text evidence="21">Belongs to the TRAFAC class myosin-kinesin ATPase superfamily. Myosin family.</text>
</comment>
<evidence type="ECO:0000259" key="24">
    <source>
        <dbReference type="PROSITE" id="PS51456"/>
    </source>
</evidence>
<keyword evidence="13 21" id="KW-0518">Myosin</keyword>
<evidence type="ECO:0000256" key="6">
    <source>
        <dbReference type="ARBA" id="ARBA00022527"/>
    </source>
</evidence>
<keyword evidence="26" id="KW-1185">Reference proteome</keyword>
<evidence type="ECO:0000313" key="26">
    <source>
        <dbReference type="Proteomes" id="UP000494165"/>
    </source>
</evidence>
<feature type="region of interest" description="Disordered" evidence="22">
    <location>
        <begin position="1148"/>
        <end position="1169"/>
    </location>
</feature>
<evidence type="ECO:0000313" key="25">
    <source>
        <dbReference type="EMBL" id="CAB3368951.1"/>
    </source>
</evidence>
<dbReference type="InterPro" id="IPR027417">
    <property type="entry name" value="P-loop_NTPase"/>
</dbReference>
<feature type="domain" description="Myosin motor" evidence="24">
    <location>
        <begin position="195"/>
        <end position="924"/>
    </location>
</feature>
<evidence type="ECO:0000256" key="18">
    <source>
        <dbReference type="ARBA" id="ARBA00023305"/>
    </source>
</evidence>
<evidence type="ECO:0000256" key="3">
    <source>
        <dbReference type="ARBA" id="ARBA00006998"/>
    </source>
</evidence>
<dbReference type="OrthoDB" id="6108017at2759"/>
<comment type="catalytic activity">
    <reaction evidence="19">
        <text>L-threonyl-[protein] + ATP = O-phospho-L-threonyl-[protein] + ADP + H(+)</text>
        <dbReference type="Rhea" id="RHEA:46608"/>
        <dbReference type="Rhea" id="RHEA-COMP:11060"/>
        <dbReference type="Rhea" id="RHEA-COMP:11605"/>
        <dbReference type="ChEBI" id="CHEBI:15378"/>
        <dbReference type="ChEBI" id="CHEBI:30013"/>
        <dbReference type="ChEBI" id="CHEBI:30616"/>
        <dbReference type="ChEBI" id="CHEBI:61977"/>
        <dbReference type="ChEBI" id="CHEBI:456216"/>
        <dbReference type="EC" id="2.7.11.1"/>
    </reaction>
</comment>
<keyword evidence="8" id="KW-0808">Transferase</keyword>
<evidence type="ECO:0000256" key="5">
    <source>
        <dbReference type="ARBA" id="ARBA00022490"/>
    </source>
</evidence>
<dbReference type="PROSITE" id="PS50096">
    <property type="entry name" value="IQ"/>
    <property type="match status" value="1"/>
</dbReference>
<dbReference type="SMART" id="SM00220">
    <property type="entry name" value="S_TKc"/>
    <property type="match status" value="1"/>
</dbReference>
<evidence type="ECO:0000256" key="22">
    <source>
        <dbReference type="SAM" id="MobiDB-lite"/>
    </source>
</evidence>
<evidence type="ECO:0000256" key="19">
    <source>
        <dbReference type="ARBA" id="ARBA00047899"/>
    </source>
</evidence>
<sequence length="1236" mass="141423">MHRDIRASNILLTKSGEIKLIDFGLSRELRSTMGKRGSTVGSPCWMAPELVTSEQKSLKIGHDVYDNRVDTWAIGITAIELADAKAPFEDIHPTRALFQIVRNPPPTLHRPASWSQEFNDFINECLVKIADNRPLVVELVEHPFLTQIPENATHMLGEIKSVMDSVASVKKERRQEVAVRGNFLKADQNAEPEVMYLEDLAALENLTEDLVIEQLQHRVKKGSCYSFMGDVLLFVNPNETLNIYNEENQSKYMFKSRSDNRPHIYAVADCAYQDVLHHDEPQHIVLSGESMSGKTANMMHVIRHLLWLGKGNISVAVRILNGLTVIHAMGNACTPLNGNSTRHVLNTQMTFTTTGKVSGAIFWLYQLERWRITTNDRRQGNFHLFYYFYDAMDAKRELSKYFLEPGRRHRFLRSVSAPSGSSSQTYVPSDPNSASNNSRQFEAFKTALVDLEFGENNIETVKKILAAVLVLGEVRFRDSGNGKAEVENPKVAAQVAELLGLDEKKFSWALVNYCLIEGGNAKKMQQSPEEAEMARDSLARALYARMVDWLVNFINLKLSYSRAVFGDRHMISILDMFGFECFQTNRIEQLFVNALNEQLQYNYTQRLFAWEMQERLEDEVPGEPLTFYDNRPSVDVLMGKPDGVMWLIDEATRTAKGAEFIIESINARKKTPFLQSSSESEFSVAHYTGKVTYDAQDMSEKNRDFIPPELTETLRLSNNESIKMLFTNLLSRTGNLVQAQVDVSTAQKNMPEKETKRRASKWNAALVAEKHQTARSYNTLSKGQFSQTRRMRTATTTFRAACLEILRNLNSGGTHFVRCLRAELTGQPRGFQTEVVRQQLRALGVVDTVRARQRGYPCRVVFNEFLRRYKFLAFDFDENVEMTGDNCRLLMVRLKMEGYAMGKTKVYLKYYNEEYLARLYEQQVKKIIKVQSMMRAFLAKKKVGASDKLPGSLAGENTTNFARATGHSSVPKYQSEDDAALAIQSNFRGYKTRKDIAETKGFKCSADASSYDMRTTALLRKYARRWRRRSLFQMLLLYRSVRHSDLVYFCQQVHVYNQSAIDGLKGTETMSISQEKIKAVKSSEASFLLGRQPIFVRKVPFQFQMLPFFDTSHFCDPTEAGLDRMYATGRRNPRDFDTWDAPLRRKKMQRDENRSFQRNNKKVRDQGCQTGSHVVDNRAMNNKQAQANVPHIQTPFRRELLDNQPKMPKKTTPRQMSAGPTVSAVSKLDYKKKKLR</sequence>
<gene>
    <name evidence="25" type="ORF">CLODIP_2_CD10989</name>
</gene>
<evidence type="ECO:0000256" key="11">
    <source>
        <dbReference type="ARBA" id="ARBA00022777"/>
    </source>
</evidence>
<dbReference type="Proteomes" id="UP000494165">
    <property type="component" value="Unassembled WGS sequence"/>
</dbReference>
<dbReference type="SUPFAM" id="SSF52540">
    <property type="entry name" value="P-loop containing nucleoside triphosphate hydrolases"/>
    <property type="match status" value="1"/>
</dbReference>
<evidence type="ECO:0000256" key="17">
    <source>
        <dbReference type="ARBA" id="ARBA00023273"/>
    </source>
</evidence>
<keyword evidence="7" id="KW-0716">Sensory transduction</keyword>
<keyword evidence="15 21" id="KW-0009">Actin-binding</keyword>
<organism evidence="25 26">
    <name type="scientific">Cloeon dipterum</name>
    <dbReference type="NCBI Taxonomy" id="197152"/>
    <lineage>
        <taxon>Eukaryota</taxon>
        <taxon>Metazoa</taxon>
        <taxon>Ecdysozoa</taxon>
        <taxon>Arthropoda</taxon>
        <taxon>Hexapoda</taxon>
        <taxon>Insecta</taxon>
        <taxon>Pterygota</taxon>
        <taxon>Palaeoptera</taxon>
        <taxon>Ephemeroptera</taxon>
        <taxon>Pisciforma</taxon>
        <taxon>Baetidae</taxon>
        <taxon>Cloeon</taxon>
    </lineage>
</organism>
<dbReference type="Pfam" id="PF00069">
    <property type="entry name" value="Pkinase"/>
    <property type="match status" value="1"/>
</dbReference>
<evidence type="ECO:0000256" key="15">
    <source>
        <dbReference type="ARBA" id="ARBA00023203"/>
    </source>
</evidence>
<comment type="similarity">
    <text evidence="3">In the C-terminal section; belongs to the TRAFAC class myosin-kinesin ATPase superfamily. Myosin family.</text>
</comment>
<comment type="catalytic activity">
    <reaction evidence="20">
        <text>L-seryl-[protein] + ATP = O-phospho-L-seryl-[protein] + ADP + H(+)</text>
        <dbReference type="Rhea" id="RHEA:17989"/>
        <dbReference type="Rhea" id="RHEA-COMP:9863"/>
        <dbReference type="Rhea" id="RHEA-COMP:11604"/>
        <dbReference type="ChEBI" id="CHEBI:15378"/>
        <dbReference type="ChEBI" id="CHEBI:29999"/>
        <dbReference type="ChEBI" id="CHEBI:30616"/>
        <dbReference type="ChEBI" id="CHEBI:83421"/>
        <dbReference type="ChEBI" id="CHEBI:456216"/>
        <dbReference type="EC" id="2.7.11.1"/>
    </reaction>
</comment>
<keyword evidence="12 21" id="KW-0067">ATP-binding</keyword>
<evidence type="ECO:0000256" key="7">
    <source>
        <dbReference type="ARBA" id="ARBA00022606"/>
    </source>
</evidence>
<keyword evidence="6" id="KW-0723">Serine/threonine-protein kinase</keyword>
<dbReference type="InterPro" id="IPR036961">
    <property type="entry name" value="Kinesin_motor_dom_sf"/>
</dbReference>
<proteinExistence type="inferred from homology"/>
<dbReference type="Gene3D" id="1.20.120.720">
    <property type="entry name" value="Myosin VI head, motor domain, U50 subdomain"/>
    <property type="match status" value="1"/>
</dbReference>
<feature type="compositionally biased region" description="Polar residues" evidence="22">
    <location>
        <begin position="416"/>
        <end position="436"/>
    </location>
</feature>
<dbReference type="Gene3D" id="1.10.510.10">
    <property type="entry name" value="Transferase(Phosphotransferase) domain 1"/>
    <property type="match status" value="1"/>
</dbReference>
<dbReference type="EMBL" id="CADEPI010000041">
    <property type="protein sequence ID" value="CAB3368951.1"/>
    <property type="molecule type" value="Genomic_DNA"/>
</dbReference>
<dbReference type="SUPFAM" id="SSF56112">
    <property type="entry name" value="Protein kinase-like (PK-like)"/>
    <property type="match status" value="1"/>
</dbReference>
<evidence type="ECO:0000256" key="21">
    <source>
        <dbReference type="PROSITE-ProRule" id="PRU00782"/>
    </source>
</evidence>
<dbReference type="GO" id="GO:0004674">
    <property type="term" value="F:protein serine/threonine kinase activity"/>
    <property type="evidence" value="ECO:0007669"/>
    <property type="project" value="UniProtKB-KW"/>
</dbReference>
<dbReference type="AlphaFoldDB" id="A0A8S1CLT7"/>
<feature type="binding site" evidence="21">
    <location>
        <begin position="288"/>
        <end position="295"/>
    </location>
    <ligand>
        <name>ATP</name>
        <dbReference type="ChEBI" id="CHEBI:30616"/>
    </ligand>
</feature>
<dbReference type="SMART" id="SM00242">
    <property type="entry name" value="MYSc"/>
    <property type="match status" value="1"/>
</dbReference>
<evidence type="ECO:0000259" key="23">
    <source>
        <dbReference type="PROSITE" id="PS50011"/>
    </source>
</evidence>
<evidence type="ECO:0000256" key="20">
    <source>
        <dbReference type="ARBA" id="ARBA00048679"/>
    </source>
</evidence>
<feature type="region of interest" description="Actin-binding" evidence="21">
    <location>
        <begin position="802"/>
        <end position="824"/>
    </location>
</feature>
<dbReference type="GO" id="GO:0030832">
    <property type="term" value="P:regulation of actin filament length"/>
    <property type="evidence" value="ECO:0007669"/>
    <property type="project" value="TreeGrafter"/>
</dbReference>
<feature type="domain" description="Protein kinase" evidence="23">
    <location>
        <begin position="1"/>
        <end position="145"/>
    </location>
</feature>
<dbReference type="InterPro" id="IPR000048">
    <property type="entry name" value="IQ_motif_EF-hand-BS"/>
</dbReference>
<dbReference type="InterPro" id="IPR052409">
    <property type="entry name" value="Myosin-III_kinase_activity"/>
</dbReference>
<name>A0A8S1CLT7_9INSE</name>
<dbReference type="CDD" id="cd23767">
    <property type="entry name" value="IQCD"/>
    <property type="match status" value="1"/>
</dbReference>
<evidence type="ECO:0000256" key="1">
    <source>
        <dbReference type="ARBA" id="ARBA00004245"/>
    </source>
</evidence>
<dbReference type="PRINTS" id="PR00193">
    <property type="entry name" value="MYOSINHEAVY"/>
</dbReference>
<dbReference type="InterPro" id="IPR001609">
    <property type="entry name" value="Myosin_head_motor_dom-like"/>
</dbReference>
<feature type="region of interest" description="Disordered" evidence="22">
    <location>
        <begin position="1196"/>
        <end position="1236"/>
    </location>
</feature>
<evidence type="ECO:0000256" key="10">
    <source>
        <dbReference type="ARBA" id="ARBA00022741"/>
    </source>
</evidence>
<keyword evidence="14 21" id="KW-0505">Motor protein</keyword>
<dbReference type="PANTHER" id="PTHR46256:SF2">
    <property type="entry name" value="NEITHER INACTIVATION NOR AFTERPOTENTIAL PROTEIN C"/>
    <property type="match status" value="1"/>
</dbReference>
<evidence type="ECO:0000256" key="12">
    <source>
        <dbReference type="ARBA" id="ARBA00022840"/>
    </source>
</evidence>
<dbReference type="Pfam" id="PF00612">
    <property type="entry name" value="IQ"/>
    <property type="match status" value="2"/>
</dbReference>
<dbReference type="PANTHER" id="PTHR46256">
    <property type="entry name" value="AGAP011099-PA"/>
    <property type="match status" value="1"/>
</dbReference>
<dbReference type="GO" id="GO:0016459">
    <property type="term" value="C:myosin complex"/>
    <property type="evidence" value="ECO:0007669"/>
    <property type="project" value="UniProtKB-KW"/>
</dbReference>
<dbReference type="InterPro" id="IPR011009">
    <property type="entry name" value="Kinase-like_dom_sf"/>
</dbReference>
<evidence type="ECO:0000256" key="13">
    <source>
        <dbReference type="ARBA" id="ARBA00023123"/>
    </source>
</evidence>
<evidence type="ECO:0000256" key="9">
    <source>
        <dbReference type="ARBA" id="ARBA00022737"/>
    </source>
</evidence>
<dbReference type="Gene3D" id="1.20.58.530">
    <property type="match status" value="1"/>
</dbReference>
<dbReference type="GO" id="GO:0005737">
    <property type="term" value="C:cytoplasm"/>
    <property type="evidence" value="ECO:0007669"/>
    <property type="project" value="UniProtKB-ARBA"/>
</dbReference>
<dbReference type="GO" id="GO:0042995">
    <property type="term" value="C:cell projection"/>
    <property type="evidence" value="ECO:0007669"/>
    <property type="project" value="UniProtKB-SubCell"/>
</dbReference>
<dbReference type="SMART" id="SM00015">
    <property type="entry name" value="IQ"/>
    <property type="match status" value="2"/>
</dbReference>
<evidence type="ECO:0000256" key="14">
    <source>
        <dbReference type="ARBA" id="ARBA00023175"/>
    </source>
</evidence>
<dbReference type="PROSITE" id="PS51456">
    <property type="entry name" value="MYOSIN_MOTOR"/>
    <property type="match status" value="1"/>
</dbReference>
<dbReference type="GO" id="GO:0003779">
    <property type="term" value="F:actin binding"/>
    <property type="evidence" value="ECO:0007669"/>
    <property type="project" value="UniProtKB-KW"/>
</dbReference>
<evidence type="ECO:0000256" key="2">
    <source>
        <dbReference type="ARBA" id="ARBA00004316"/>
    </source>
</evidence>
<keyword evidence="9" id="KW-0677">Repeat</keyword>
<comment type="caution">
    <text evidence="25">The sequence shown here is derived from an EMBL/GenBank/DDBJ whole genome shotgun (WGS) entry which is preliminary data.</text>
</comment>
<keyword evidence="5" id="KW-0963">Cytoplasm</keyword>
<dbReference type="InterPro" id="IPR000719">
    <property type="entry name" value="Prot_kinase_dom"/>
</dbReference>
<keyword evidence="16" id="KW-0206">Cytoskeleton</keyword>
<keyword evidence="11" id="KW-0418">Kinase</keyword>
<comment type="subcellular location">
    <subcellularLocation>
        <location evidence="2">Cell projection</location>
    </subcellularLocation>
    <subcellularLocation>
        <location evidence="1">Cytoplasm</location>
        <location evidence="1">Cytoskeleton</location>
    </subcellularLocation>
</comment>
<dbReference type="Gene3D" id="3.40.850.10">
    <property type="entry name" value="Kinesin motor domain"/>
    <property type="match status" value="1"/>
</dbReference>
<evidence type="ECO:0000256" key="16">
    <source>
        <dbReference type="ARBA" id="ARBA00023212"/>
    </source>
</evidence>
<dbReference type="GO" id="GO:0005524">
    <property type="term" value="F:ATP binding"/>
    <property type="evidence" value="ECO:0007669"/>
    <property type="project" value="UniProtKB-UniRule"/>
</dbReference>
<accession>A0A8S1CLT7</accession>
<keyword evidence="18" id="KW-0844">Vision</keyword>
<feature type="compositionally biased region" description="Polar residues" evidence="22">
    <location>
        <begin position="1213"/>
        <end position="1224"/>
    </location>
</feature>
<dbReference type="PROSITE" id="PS50011">
    <property type="entry name" value="PROTEIN_KINASE_DOM"/>
    <property type="match status" value="1"/>
</dbReference>
<feature type="region of interest" description="Disordered" evidence="22">
    <location>
        <begin position="414"/>
        <end position="436"/>
    </location>
</feature>
<dbReference type="GO" id="GO:0007601">
    <property type="term" value="P:visual perception"/>
    <property type="evidence" value="ECO:0007669"/>
    <property type="project" value="UniProtKB-KW"/>
</dbReference>
<evidence type="ECO:0000256" key="8">
    <source>
        <dbReference type="ARBA" id="ARBA00022679"/>
    </source>
</evidence>
<keyword evidence="17" id="KW-0966">Cell projection</keyword>
<dbReference type="Gene3D" id="1.20.5.190">
    <property type="match status" value="1"/>
</dbReference>
<evidence type="ECO:0000256" key="4">
    <source>
        <dbReference type="ARBA" id="ARBA00012513"/>
    </source>
</evidence>
<dbReference type="GO" id="GO:0000146">
    <property type="term" value="F:microfilament motor activity"/>
    <property type="evidence" value="ECO:0007669"/>
    <property type="project" value="TreeGrafter"/>
</dbReference>
<dbReference type="Gene3D" id="6.20.240.20">
    <property type="match status" value="1"/>
</dbReference>
<dbReference type="EC" id="2.7.11.1" evidence="4"/>
<keyword evidence="10 21" id="KW-0547">Nucleotide-binding</keyword>
<dbReference type="Gene3D" id="1.10.10.820">
    <property type="match status" value="1"/>
</dbReference>